<keyword evidence="8" id="KW-1185">Reference proteome</keyword>
<gene>
    <name evidence="7" type="ordered locus">Mboo_2315</name>
</gene>
<dbReference type="GO" id="GO:0051537">
    <property type="term" value="F:2 iron, 2 sulfur cluster binding"/>
    <property type="evidence" value="ECO:0007669"/>
    <property type="project" value="UniProtKB-KW"/>
</dbReference>
<keyword evidence="4" id="KW-0411">Iron-sulfur</keyword>
<dbReference type="KEGG" id="mbn:Mboo_2315"/>
<dbReference type="Proteomes" id="UP000002408">
    <property type="component" value="Chromosome"/>
</dbReference>
<evidence type="ECO:0000256" key="3">
    <source>
        <dbReference type="ARBA" id="ARBA00023004"/>
    </source>
</evidence>
<dbReference type="GO" id="GO:0046872">
    <property type="term" value="F:metal ion binding"/>
    <property type="evidence" value="ECO:0007669"/>
    <property type="project" value="UniProtKB-KW"/>
</dbReference>
<dbReference type="Pfam" id="PF00355">
    <property type="entry name" value="Rieske"/>
    <property type="match status" value="1"/>
</dbReference>
<comment type="cofactor">
    <cofactor evidence="5">
        <name>[2Fe-2S] cluster</name>
        <dbReference type="ChEBI" id="CHEBI:190135"/>
    </cofactor>
</comment>
<name>A7IAR8_METB6</name>
<protein>
    <submittedName>
        <fullName evidence="7">Rieske (2Fe-2S) domain protein</fullName>
    </submittedName>
</protein>
<keyword evidence="1" id="KW-0001">2Fe-2S</keyword>
<keyword evidence="2" id="KW-0479">Metal-binding</keyword>
<dbReference type="InterPro" id="IPR017941">
    <property type="entry name" value="Rieske_2Fe-2S"/>
</dbReference>
<reference evidence="8" key="1">
    <citation type="journal article" date="2015" name="Microbiology">
        <title>Genome of Methanoregula boonei 6A8 reveals adaptations to oligotrophic peatland environments.</title>
        <authorList>
            <person name="Braeuer S."/>
            <person name="Cadillo-Quiroz H."/>
            <person name="Kyrpides N."/>
            <person name="Woyke T."/>
            <person name="Goodwin L."/>
            <person name="Detter C."/>
            <person name="Podell S."/>
            <person name="Yavitt J.B."/>
            <person name="Zinder S.H."/>
        </authorList>
    </citation>
    <scope>NUCLEOTIDE SEQUENCE [LARGE SCALE GENOMIC DNA]</scope>
    <source>
        <strain evidence="8">DSM 21154 / JCM 14090 / 6A8</strain>
    </source>
</reference>
<dbReference type="PROSITE" id="PS51296">
    <property type="entry name" value="RIESKE"/>
    <property type="match status" value="1"/>
</dbReference>
<dbReference type="STRING" id="456442.Mboo_2315"/>
<dbReference type="AlphaFoldDB" id="A7IAR8"/>
<sequence>MGFVKVAKADEIVPGAMKHVEIGETEICIVNVEGVFYAIGDRCGHENARMSRGSLMGTIVTCPMHASQFDVTTGKLMSGPVLELDGIAEKFSGCPENVRKSVGEMFAGIVEEQRLIKTYDLPVYNVKHEGSNILVDISAGR</sequence>
<accession>A7IAR8</accession>
<dbReference type="SUPFAM" id="SSF50022">
    <property type="entry name" value="ISP domain"/>
    <property type="match status" value="1"/>
</dbReference>
<keyword evidence="3" id="KW-0408">Iron</keyword>
<feature type="domain" description="Rieske" evidence="6">
    <location>
        <begin position="4"/>
        <end position="80"/>
    </location>
</feature>
<dbReference type="PANTHER" id="PTHR21496">
    <property type="entry name" value="FERREDOXIN-RELATED"/>
    <property type="match status" value="1"/>
</dbReference>
<dbReference type="PANTHER" id="PTHR21496:SF0">
    <property type="entry name" value="RIESKE DOMAIN-CONTAINING PROTEIN"/>
    <property type="match status" value="1"/>
</dbReference>
<dbReference type="InterPro" id="IPR036922">
    <property type="entry name" value="Rieske_2Fe-2S_sf"/>
</dbReference>
<dbReference type="RefSeq" id="WP_012107889.1">
    <property type="nucleotide sequence ID" value="NC_009712.1"/>
</dbReference>
<evidence type="ECO:0000256" key="5">
    <source>
        <dbReference type="ARBA" id="ARBA00034078"/>
    </source>
</evidence>
<evidence type="ECO:0000259" key="6">
    <source>
        <dbReference type="PROSITE" id="PS51296"/>
    </source>
</evidence>
<evidence type="ECO:0000313" key="7">
    <source>
        <dbReference type="EMBL" id="ABS56829.1"/>
    </source>
</evidence>
<dbReference type="Gene3D" id="2.102.10.10">
    <property type="entry name" value="Rieske [2Fe-2S] iron-sulphur domain"/>
    <property type="match status" value="1"/>
</dbReference>
<evidence type="ECO:0000256" key="2">
    <source>
        <dbReference type="ARBA" id="ARBA00022723"/>
    </source>
</evidence>
<proteinExistence type="predicted"/>
<evidence type="ECO:0000256" key="1">
    <source>
        <dbReference type="ARBA" id="ARBA00022714"/>
    </source>
</evidence>
<organism evidence="7 8">
    <name type="scientific">Methanoregula boonei (strain DSM 21154 / JCM 14090 / 6A8)</name>
    <dbReference type="NCBI Taxonomy" id="456442"/>
    <lineage>
        <taxon>Archaea</taxon>
        <taxon>Methanobacteriati</taxon>
        <taxon>Methanobacteriota</taxon>
        <taxon>Stenosarchaea group</taxon>
        <taxon>Methanomicrobia</taxon>
        <taxon>Methanomicrobiales</taxon>
        <taxon>Methanoregulaceae</taxon>
        <taxon>Methanoregula</taxon>
    </lineage>
</organism>
<dbReference type="GeneID" id="5409814"/>
<dbReference type="HOGENOM" id="CLU_055690_5_3_2"/>
<evidence type="ECO:0000256" key="4">
    <source>
        <dbReference type="ARBA" id="ARBA00023014"/>
    </source>
</evidence>
<dbReference type="EMBL" id="CP000780">
    <property type="protein sequence ID" value="ABS56829.1"/>
    <property type="molecule type" value="Genomic_DNA"/>
</dbReference>
<dbReference type="eggNOG" id="arCOG02852">
    <property type="taxonomic scope" value="Archaea"/>
</dbReference>
<dbReference type="OrthoDB" id="6837at2157"/>
<evidence type="ECO:0000313" key="8">
    <source>
        <dbReference type="Proteomes" id="UP000002408"/>
    </source>
</evidence>